<keyword evidence="5" id="KW-1185">Reference proteome</keyword>
<dbReference type="InterPro" id="IPR011250">
    <property type="entry name" value="OMP/PagP_B-barrel"/>
</dbReference>
<dbReference type="STRING" id="1195763.ABT56_12815"/>
<evidence type="ECO:0000256" key="2">
    <source>
        <dbReference type="SAM" id="SignalP"/>
    </source>
</evidence>
<sequence length="191" mass="20953">MKIKVVKSALILSGLIFSATASAYENTTHVIGGNIGGIGNQYYELEEKIDSEHNELDVSMGTSGDLYYRYMLSPYIGVETGFMAGGGGGVLNWLNLIEVDNFHYLAGRVALYGNVPLFSNSSLYGKAGGAATRISYEINEHEKSSTEYGFFGALGWQYRFNSGFGLNIEYQYMNAGNFETESYLFGASYAF</sequence>
<dbReference type="EMBL" id="LDOT01000016">
    <property type="protein sequence ID" value="KLV05079.1"/>
    <property type="molecule type" value="Genomic_DNA"/>
</dbReference>
<reference evidence="4 5" key="1">
    <citation type="submission" date="2015-05" db="EMBL/GenBank/DDBJ databases">
        <title>Photobacterium galathea sp. nov.</title>
        <authorList>
            <person name="Machado H."/>
            <person name="Gram L."/>
        </authorList>
    </citation>
    <scope>NUCLEOTIDE SEQUENCE [LARGE SCALE GENOMIC DNA]</scope>
    <source>
        <strain evidence="4 5">CGMCC 1.12159</strain>
    </source>
</reference>
<feature type="chain" id="PRO_5005252072" description="Outer membrane protein beta-barrel domain-containing protein" evidence="2">
    <location>
        <begin position="24"/>
        <end position="191"/>
    </location>
</feature>
<dbReference type="AlphaFoldDB" id="A0A0J1GZY2"/>
<proteinExistence type="predicted"/>
<dbReference type="SUPFAM" id="SSF56925">
    <property type="entry name" value="OMPA-like"/>
    <property type="match status" value="1"/>
</dbReference>
<comment type="caution">
    <text evidence="4">The sequence shown here is derived from an EMBL/GenBank/DDBJ whole genome shotgun (WGS) entry which is preliminary data.</text>
</comment>
<dbReference type="RefSeq" id="WP_047879282.1">
    <property type="nucleotide sequence ID" value="NZ_LDOT01000016.1"/>
</dbReference>
<dbReference type="Proteomes" id="UP000036097">
    <property type="component" value="Unassembled WGS sequence"/>
</dbReference>
<evidence type="ECO:0000313" key="5">
    <source>
        <dbReference type="Proteomes" id="UP000036097"/>
    </source>
</evidence>
<dbReference type="Pfam" id="PF13505">
    <property type="entry name" value="OMP_b-brl"/>
    <property type="match status" value="1"/>
</dbReference>
<accession>A0A0J1GZY2</accession>
<name>A0A0J1GZY2_9GAMM</name>
<gene>
    <name evidence="4" type="ORF">ABT56_12815</name>
</gene>
<dbReference type="Gene3D" id="2.40.160.20">
    <property type="match status" value="1"/>
</dbReference>
<feature type="domain" description="Outer membrane protein beta-barrel" evidence="3">
    <location>
        <begin position="10"/>
        <end position="191"/>
    </location>
</feature>
<evidence type="ECO:0000256" key="1">
    <source>
        <dbReference type="ARBA" id="ARBA00022729"/>
    </source>
</evidence>
<dbReference type="PATRIC" id="fig|1195763.3.peg.2710"/>
<keyword evidence="1 2" id="KW-0732">Signal</keyword>
<dbReference type="InterPro" id="IPR027385">
    <property type="entry name" value="Beta-barrel_OMP"/>
</dbReference>
<evidence type="ECO:0000259" key="3">
    <source>
        <dbReference type="Pfam" id="PF13505"/>
    </source>
</evidence>
<organism evidence="4 5">
    <name type="scientific">Photobacterium aquae</name>
    <dbReference type="NCBI Taxonomy" id="1195763"/>
    <lineage>
        <taxon>Bacteria</taxon>
        <taxon>Pseudomonadati</taxon>
        <taxon>Pseudomonadota</taxon>
        <taxon>Gammaproteobacteria</taxon>
        <taxon>Vibrionales</taxon>
        <taxon>Vibrionaceae</taxon>
        <taxon>Photobacterium</taxon>
    </lineage>
</organism>
<protein>
    <recommendedName>
        <fullName evidence="3">Outer membrane protein beta-barrel domain-containing protein</fullName>
    </recommendedName>
</protein>
<evidence type="ECO:0000313" key="4">
    <source>
        <dbReference type="EMBL" id="KLV05079.1"/>
    </source>
</evidence>
<feature type="signal peptide" evidence="2">
    <location>
        <begin position="1"/>
        <end position="23"/>
    </location>
</feature>